<evidence type="ECO:0000313" key="8">
    <source>
        <dbReference type="EnsemblMetazoa" id="CapteP223411"/>
    </source>
</evidence>
<evidence type="ECO:0000256" key="5">
    <source>
        <dbReference type="SAM" id="Phobius"/>
    </source>
</evidence>
<feature type="transmembrane region" description="Helical" evidence="5">
    <location>
        <begin position="15"/>
        <end position="35"/>
    </location>
</feature>
<feature type="transmembrane region" description="Helical" evidence="5">
    <location>
        <begin position="149"/>
        <end position="168"/>
    </location>
</feature>
<dbReference type="AlphaFoldDB" id="R7UH83"/>
<evidence type="ECO:0000313" key="7">
    <source>
        <dbReference type="EMBL" id="ELU02632.1"/>
    </source>
</evidence>
<dbReference type="HOGENOM" id="CLU_092567_0_0_1"/>
<dbReference type="OMA" id="TCIIPLM"/>
<dbReference type="EMBL" id="AMQN01001549">
    <property type="status" value="NOT_ANNOTATED_CDS"/>
    <property type="molecule type" value="Genomic_DNA"/>
</dbReference>
<dbReference type="EMBL" id="KB303857">
    <property type="protein sequence ID" value="ELU02632.1"/>
    <property type="molecule type" value="Genomic_DNA"/>
</dbReference>
<reference evidence="7 9" key="2">
    <citation type="journal article" date="2013" name="Nature">
        <title>Insights into bilaterian evolution from three spiralian genomes.</title>
        <authorList>
            <person name="Simakov O."/>
            <person name="Marletaz F."/>
            <person name="Cho S.J."/>
            <person name="Edsinger-Gonzales E."/>
            <person name="Havlak P."/>
            <person name="Hellsten U."/>
            <person name="Kuo D.H."/>
            <person name="Larsson T."/>
            <person name="Lv J."/>
            <person name="Arendt D."/>
            <person name="Savage R."/>
            <person name="Osoegawa K."/>
            <person name="de Jong P."/>
            <person name="Grimwood J."/>
            <person name="Chapman J.A."/>
            <person name="Shapiro H."/>
            <person name="Aerts A."/>
            <person name="Otillar R.P."/>
            <person name="Terry A.Y."/>
            <person name="Boore J.L."/>
            <person name="Grigoriev I.V."/>
            <person name="Lindberg D.R."/>
            <person name="Seaver E.C."/>
            <person name="Weisblat D.A."/>
            <person name="Putnam N.H."/>
            <person name="Rokhsar D.S."/>
        </authorList>
    </citation>
    <scope>NUCLEOTIDE SEQUENCE</scope>
    <source>
        <strain evidence="7 9">I ESC-2004</strain>
    </source>
</reference>
<comment type="subcellular location">
    <subcellularLocation>
        <location evidence="1">Membrane</location>
        <topology evidence="1">Multi-pass membrane protein</topology>
    </subcellularLocation>
</comment>
<evidence type="ECO:0000256" key="1">
    <source>
        <dbReference type="ARBA" id="ARBA00004141"/>
    </source>
</evidence>
<evidence type="ECO:0000313" key="9">
    <source>
        <dbReference type="Proteomes" id="UP000014760"/>
    </source>
</evidence>
<feature type="transmembrane region" description="Helical" evidence="5">
    <location>
        <begin position="47"/>
        <end position="67"/>
    </location>
</feature>
<reference evidence="9" key="1">
    <citation type="submission" date="2012-12" db="EMBL/GenBank/DDBJ databases">
        <authorList>
            <person name="Hellsten U."/>
            <person name="Grimwood J."/>
            <person name="Chapman J.A."/>
            <person name="Shapiro H."/>
            <person name="Aerts A."/>
            <person name="Otillar R.P."/>
            <person name="Terry A.Y."/>
            <person name="Boore J.L."/>
            <person name="Simakov O."/>
            <person name="Marletaz F."/>
            <person name="Cho S.-J."/>
            <person name="Edsinger-Gonzales E."/>
            <person name="Havlak P."/>
            <person name="Kuo D.-H."/>
            <person name="Larsson T."/>
            <person name="Lv J."/>
            <person name="Arendt D."/>
            <person name="Savage R."/>
            <person name="Osoegawa K."/>
            <person name="de Jong P."/>
            <person name="Lindberg D.R."/>
            <person name="Seaver E.C."/>
            <person name="Weisblat D.A."/>
            <person name="Putnam N.H."/>
            <person name="Grigoriev I.V."/>
            <person name="Rokhsar D.S."/>
        </authorList>
    </citation>
    <scope>NUCLEOTIDE SEQUENCE</scope>
    <source>
        <strain evidence="9">I ESC-2004</strain>
    </source>
</reference>
<feature type="domain" description="ABC-2 type transporter transmembrane" evidence="6">
    <location>
        <begin position="4"/>
        <end position="96"/>
    </location>
</feature>
<dbReference type="InterPro" id="IPR013525">
    <property type="entry name" value="ABC2_TM"/>
</dbReference>
<dbReference type="GO" id="GO:0140359">
    <property type="term" value="F:ABC-type transporter activity"/>
    <property type="evidence" value="ECO:0007669"/>
    <property type="project" value="InterPro"/>
</dbReference>
<protein>
    <recommendedName>
        <fullName evidence="6">ABC-2 type transporter transmembrane domain-containing protein</fullName>
    </recommendedName>
</protein>
<dbReference type="Proteomes" id="UP000014760">
    <property type="component" value="Unassembled WGS sequence"/>
</dbReference>
<sequence>MPLSIVILGFNPDPYAYLLFSLGVSMMAMAAVGMGHMAAALLPNPQLCMTLAPLMLGIFLTFAGFLVREDTLLPIFLPLLYLSPYRYTYTGLLIVQWRDIDYISCTYSTDYEDWFDAYNATTSTSGCLTNGYEVLRDYGYNPGDVRFDFWVVVAFFFAVEIIGYLVLWRRGSQRRK</sequence>
<dbReference type="GO" id="GO:0016020">
    <property type="term" value="C:membrane"/>
    <property type="evidence" value="ECO:0007669"/>
    <property type="project" value="UniProtKB-SubCell"/>
</dbReference>
<keyword evidence="9" id="KW-1185">Reference proteome</keyword>
<name>R7UH83_CAPTE</name>
<evidence type="ECO:0000259" key="6">
    <source>
        <dbReference type="Pfam" id="PF01061"/>
    </source>
</evidence>
<dbReference type="Pfam" id="PF01061">
    <property type="entry name" value="ABC2_membrane"/>
    <property type="match status" value="1"/>
</dbReference>
<gene>
    <name evidence="7" type="ORF">CAPTEDRAFT_223411</name>
</gene>
<dbReference type="STRING" id="283909.R7UH83"/>
<keyword evidence="4 5" id="KW-0472">Membrane</keyword>
<evidence type="ECO:0000256" key="3">
    <source>
        <dbReference type="ARBA" id="ARBA00022989"/>
    </source>
</evidence>
<keyword evidence="2 5" id="KW-0812">Transmembrane</keyword>
<proteinExistence type="predicted"/>
<organism evidence="7">
    <name type="scientific">Capitella teleta</name>
    <name type="common">Polychaete worm</name>
    <dbReference type="NCBI Taxonomy" id="283909"/>
    <lineage>
        <taxon>Eukaryota</taxon>
        <taxon>Metazoa</taxon>
        <taxon>Spiralia</taxon>
        <taxon>Lophotrochozoa</taxon>
        <taxon>Annelida</taxon>
        <taxon>Polychaeta</taxon>
        <taxon>Sedentaria</taxon>
        <taxon>Scolecida</taxon>
        <taxon>Capitellidae</taxon>
        <taxon>Capitella</taxon>
    </lineage>
</organism>
<reference evidence="8" key="3">
    <citation type="submission" date="2015-06" db="UniProtKB">
        <authorList>
            <consortium name="EnsemblMetazoa"/>
        </authorList>
    </citation>
    <scope>IDENTIFICATION</scope>
</reference>
<dbReference type="EnsemblMetazoa" id="CapteT223411">
    <property type="protein sequence ID" value="CapteP223411"/>
    <property type="gene ID" value="CapteG223411"/>
</dbReference>
<accession>R7UH83</accession>
<evidence type="ECO:0000256" key="4">
    <source>
        <dbReference type="ARBA" id="ARBA00023136"/>
    </source>
</evidence>
<evidence type="ECO:0000256" key="2">
    <source>
        <dbReference type="ARBA" id="ARBA00022692"/>
    </source>
</evidence>
<keyword evidence="3 5" id="KW-1133">Transmembrane helix</keyword>